<proteinExistence type="predicted"/>
<dbReference type="EMBL" id="JACJIQ010000002">
    <property type="protein sequence ID" value="MBA9076098.1"/>
    <property type="molecule type" value="Genomic_DNA"/>
</dbReference>
<sequence length="1009" mass="110175">MAQTKVYTIEIQMDEAQQQLEDAYKKLQALEQQMEAVKGTGVPLEKALKAQMAAVAREIEALTKQTEAFDNSLKALEPGTLGALKNEAKQLEASLDGLVVGSEKYEETLARISEIKAQINNQPPAEVLKPGTLGALRAEVEQLEQALEKTVNGTKEQADAILELGKKKGQIKELEDAVDALDPKQRAAAWLDFGNGLVGAFGIATVAAENWGLASQGSAEQVEKKMLQLMTVMSAIEAIHKALNSETQSALKAMLAGAKAQFVAVTGMGNSWTVAGVKAKLFGTATRAALTSTGILAFVVLLGSLAANWDKVTGAVGRFKDYVSNSFPGIGKLIDAVGDKLRDVASFLTFGFVDDAATAAVKKAEEAEKKMLQSRVDARARLIKEEEAAGRSTYALKQQQLADEMKLLDKNADDYQKQLKDKNSEARALKFQHDKQMADDQAKADKEAADARKRELEKQKEATEKARKLAEDNYQKMRDAQGKAFEQEAAQREEQRKQRYEMAKLMGADAAALLRVEINNLLDMQQELVQQGKAYGSEYISIKNQINEKEKAILDVWVEQGRAAMEKRKASNDKYLSDYDSAMEDALDRMRLNGSSETDITRQTILLLEEKKKKMHEMGTATTKAIQKIDLEIKMLQDSLAGKGSIWDKVLTKFFGVKDRDLSKVKQSINESMGYLAEAATSIANNLFTDAFSRLDSYIETLNTRMEETRERASELDEELSEKRERIEELEEQAASSKGARREAVLKSLAREKSAEAALQKEKDKNAKEQLKIDKQKEAALQKRQNLEEKQALLTQANSTAMSIYNAVLAVNAALEATKAGASLAPPANIFAIAAGVAAVGAAVIQSKALAEKFEEGGTVKGPSHAMGGVPFSVKGSVARYEMEGGEEIVNKRASALNRAEIKKINDLGRSMRFVAIPAHQLRRFAEGGSIPENGGVAANNSAPLPAAQEGYTMVPNATLERIEGYLAEIATSNAHIAAKPPIDRAGAWQLTQMAKEEQADMDFGQLLK</sequence>
<evidence type="ECO:0000313" key="4">
    <source>
        <dbReference type="Proteomes" id="UP000563094"/>
    </source>
</evidence>
<feature type="coiled-coil region" evidence="1">
    <location>
        <begin position="6"/>
        <end position="65"/>
    </location>
</feature>
<organism evidence="3 4">
    <name type="scientific">Rufibacter quisquiliarum</name>
    <dbReference type="NCBI Taxonomy" id="1549639"/>
    <lineage>
        <taxon>Bacteria</taxon>
        <taxon>Pseudomonadati</taxon>
        <taxon>Bacteroidota</taxon>
        <taxon>Cytophagia</taxon>
        <taxon>Cytophagales</taxon>
        <taxon>Hymenobacteraceae</taxon>
        <taxon>Rufibacter</taxon>
    </lineage>
</organism>
<feature type="coiled-coil region" evidence="1">
    <location>
        <begin position="699"/>
        <end position="797"/>
    </location>
</feature>
<evidence type="ECO:0000256" key="1">
    <source>
        <dbReference type="SAM" id="Coils"/>
    </source>
</evidence>
<name>A0A839GNT5_9BACT</name>
<evidence type="ECO:0000256" key="2">
    <source>
        <dbReference type="SAM" id="MobiDB-lite"/>
    </source>
</evidence>
<feature type="region of interest" description="Disordered" evidence="2">
    <location>
        <begin position="429"/>
        <end position="467"/>
    </location>
</feature>
<protein>
    <submittedName>
        <fullName evidence="3">Uncharacterized protein</fullName>
    </submittedName>
</protein>
<dbReference type="PANTHER" id="PTHR23159">
    <property type="entry name" value="CENTROSOMAL PROTEIN 2"/>
    <property type="match status" value="1"/>
</dbReference>
<gene>
    <name evidence="3" type="ORF">FHS90_000800</name>
</gene>
<evidence type="ECO:0000313" key="3">
    <source>
        <dbReference type="EMBL" id="MBA9076098.1"/>
    </source>
</evidence>
<dbReference type="PANTHER" id="PTHR23159:SF60">
    <property type="entry name" value="SPINDLE ASSEMBLY ABNORMAL PROTEIN 4"/>
    <property type="match status" value="1"/>
</dbReference>
<accession>A0A839GNT5</accession>
<dbReference type="AlphaFoldDB" id="A0A839GNT5"/>
<dbReference type="Proteomes" id="UP000563094">
    <property type="component" value="Unassembled WGS sequence"/>
</dbReference>
<keyword evidence="4" id="KW-1185">Reference proteome</keyword>
<comment type="caution">
    <text evidence="3">The sequence shown here is derived from an EMBL/GenBank/DDBJ whole genome shotgun (WGS) entry which is preliminary data.</text>
</comment>
<reference evidence="3 4" key="1">
    <citation type="submission" date="2020-08" db="EMBL/GenBank/DDBJ databases">
        <title>Genomic Encyclopedia of Type Strains, Phase IV (KMG-IV): sequencing the most valuable type-strain genomes for metagenomic binning, comparative biology and taxonomic classification.</title>
        <authorList>
            <person name="Goeker M."/>
        </authorList>
    </citation>
    <scope>NUCLEOTIDE SEQUENCE [LARGE SCALE GENOMIC DNA]</scope>
    <source>
        <strain evidence="3 4">DSM 29854</strain>
    </source>
</reference>
<dbReference type="RefSeq" id="WP_182511868.1">
    <property type="nucleotide sequence ID" value="NZ_JACJIQ010000002.1"/>
</dbReference>
<feature type="coiled-coil region" evidence="1">
    <location>
        <begin position="102"/>
        <end position="157"/>
    </location>
</feature>
<keyword evidence="1" id="KW-0175">Coiled coil</keyword>